<proteinExistence type="inferred from homology"/>
<evidence type="ECO:0000313" key="4">
    <source>
        <dbReference type="EMBL" id="GID61974.1"/>
    </source>
</evidence>
<dbReference type="InterPro" id="IPR051911">
    <property type="entry name" value="SDR_oxidoreductase"/>
</dbReference>
<comment type="caution">
    <text evidence="4">The sequence shown here is derived from an EMBL/GenBank/DDBJ whole genome shotgun (WGS) entry which is preliminary data.</text>
</comment>
<keyword evidence="2" id="KW-0560">Oxidoreductase</keyword>
<sequence>MTKTVLITGTSSGLGRATAKLFQAEAWNVVATMRRPESETELTRLDNTLVTRLDVEDPTTITAAVRAGLDRFGRLDALVNNAGYGAYGPLEATPMAKIRRQFEVNVFGLLATTQAVLPYLREQRSGVIVNVSSIGGRLTFPFGTPYHGAKFAVEGISEALWYELGTVGVRVKLVEPGGIRTDFGGRSFDFSNEPVIADYQPNIGRVFDVLGPLMADGGSEPEHIADTVFTAVTDGTDRLRYEAGTDGITMLASWRAADDTSFLAGIRQQFGLADVS</sequence>
<evidence type="ECO:0000256" key="1">
    <source>
        <dbReference type="ARBA" id="ARBA00006484"/>
    </source>
</evidence>
<dbReference type="CDD" id="cd05374">
    <property type="entry name" value="17beta-HSD-like_SDR_c"/>
    <property type="match status" value="1"/>
</dbReference>
<dbReference type="PRINTS" id="PR00080">
    <property type="entry name" value="SDRFAMILY"/>
</dbReference>
<evidence type="ECO:0000313" key="5">
    <source>
        <dbReference type="Proteomes" id="UP000612282"/>
    </source>
</evidence>
<reference evidence="4 5" key="1">
    <citation type="submission" date="2021-01" db="EMBL/GenBank/DDBJ databases">
        <title>Whole genome shotgun sequence of Actinoplanes couchii NBRC 106145.</title>
        <authorList>
            <person name="Komaki H."/>
            <person name="Tamura T."/>
        </authorList>
    </citation>
    <scope>NUCLEOTIDE SEQUENCE [LARGE SCALE GENOMIC DNA]</scope>
    <source>
        <strain evidence="4 5">NBRC 106145</strain>
    </source>
</reference>
<dbReference type="RefSeq" id="WP_203810472.1">
    <property type="nucleotide sequence ID" value="NZ_BAAAQE010000039.1"/>
</dbReference>
<dbReference type="Gene3D" id="3.40.50.720">
    <property type="entry name" value="NAD(P)-binding Rossmann-like Domain"/>
    <property type="match status" value="1"/>
</dbReference>
<accession>A0ABQ3XTX5</accession>
<dbReference type="EMBL" id="BOMG01000151">
    <property type="protein sequence ID" value="GID61974.1"/>
    <property type="molecule type" value="Genomic_DNA"/>
</dbReference>
<keyword evidence="5" id="KW-1185">Reference proteome</keyword>
<dbReference type="SUPFAM" id="SSF51735">
    <property type="entry name" value="NAD(P)-binding Rossmann-fold domains"/>
    <property type="match status" value="1"/>
</dbReference>
<dbReference type="Proteomes" id="UP000612282">
    <property type="component" value="Unassembled WGS sequence"/>
</dbReference>
<gene>
    <name evidence="4" type="ORF">Aco03nite_103780</name>
</gene>
<dbReference type="InterPro" id="IPR002347">
    <property type="entry name" value="SDR_fam"/>
</dbReference>
<name>A0ABQ3XTX5_9ACTN</name>
<comment type="similarity">
    <text evidence="1 3">Belongs to the short-chain dehydrogenases/reductases (SDR) family.</text>
</comment>
<organism evidence="4 5">
    <name type="scientific">Actinoplanes couchii</name>
    <dbReference type="NCBI Taxonomy" id="403638"/>
    <lineage>
        <taxon>Bacteria</taxon>
        <taxon>Bacillati</taxon>
        <taxon>Actinomycetota</taxon>
        <taxon>Actinomycetes</taxon>
        <taxon>Micromonosporales</taxon>
        <taxon>Micromonosporaceae</taxon>
        <taxon>Actinoplanes</taxon>
    </lineage>
</organism>
<evidence type="ECO:0000256" key="3">
    <source>
        <dbReference type="RuleBase" id="RU000363"/>
    </source>
</evidence>
<dbReference type="InterPro" id="IPR036291">
    <property type="entry name" value="NAD(P)-bd_dom_sf"/>
</dbReference>
<dbReference type="PANTHER" id="PTHR43976">
    <property type="entry name" value="SHORT CHAIN DEHYDROGENASE"/>
    <property type="match status" value="1"/>
</dbReference>
<dbReference type="PRINTS" id="PR00081">
    <property type="entry name" value="GDHRDH"/>
</dbReference>
<dbReference type="Pfam" id="PF00106">
    <property type="entry name" value="adh_short"/>
    <property type="match status" value="1"/>
</dbReference>
<dbReference type="PANTHER" id="PTHR43976:SF16">
    <property type="entry name" value="SHORT-CHAIN DEHYDROGENASE_REDUCTASE FAMILY PROTEIN"/>
    <property type="match status" value="1"/>
</dbReference>
<evidence type="ECO:0000256" key="2">
    <source>
        <dbReference type="ARBA" id="ARBA00023002"/>
    </source>
</evidence>
<protein>
    <submittedName>
        <fullName evidence="4">Short-chain dehydrogenase/reductase</fullName>
    </submittedName>
</protein>